<reference evidence="2" key="1">
    <citation type="journal article" date="2022" name="bioRxiv">
        <title>Sequencing and chromosome-scale assembly of the giantPleurodeles waltlgenome.</title>
        <authorList>
            <person name="Brown T."/>
            <person name="Elewa A."/>
            <person name="Iarovenko S."/>
            <person name="Subramanian E."/>
            <person name="Araus A.J."/>
            <person name="Petzold A."/>
            <person name="Susuki M."/>
            <person name="Suzuki K.-i.T."/>
            <person name="Hayashi T."/>
            <person name="Toyoda A."/>
            <person name="Oliveira C."/>
            <person name="Osipova E."/>
            <person name="Leigh N.D."/>
            <person name="Simon A."/>
            <person name="Yun M.H."/>
        </authorList>
    </citation>
    <scope>NUCLEOTIDE SEQUENCE</scope>
    <source>
        <strain evidence="2">20211129_DDA</strain>
        <tissue evidence="2">Liver</tissue>
    </source>
</reference>
<feature type="region of interest" description="Disordered" evidence="1">
    <location>
        <begin position="1"/>
        <end position="84"/>
    </location>
</feature>
<proteinExistence type="predicted"/>
<comment type="caution">
    <text evidence="2">The sequence shown here is derived from an EMBL/GenBank/DDBJ whole genome shotgun (WGS) entry which is preliminary data.</text>
</comment>
<name>A0AAV7RB15_PLEWA</name>
<evidence type="ECO:0000313" key="3">
    <source>
        <dbReference type="Proteomes" id="UP001066276"/>
    </source>
</evidence>
<evidence type="ECO:0000313" key="2">
    <source>
        <dbReference type="EMBL" id="KAJ1149325.1"/>
    </source>
</evidence>
<keyword evidence="3" id="KW-1185">Reference proteome</keyword>
<gene>
    <name evidence="2" type="ORF">NDU88_002135</name>
</gene>
<dbReference type="EMBL" id="JANPWB010000009">
    <property type="protein sequence ID" value="KAJ1149325.1"/>
    <property type="molecule type" value="Genomic_DNA"/>
</dbReference>
<protein>
    <submittedName>
        <fullName evidence="2">Uncharacterized protein</fullName>
    </submittedName>
</protein>
<dbReference type="Proteomes" id="UP001066276">
    <property type="component" value="Chromosome 5"/>
</dbReference>
<dbReference type="AlphaFoldDB" id="A0AAV7RB15"/>
<accession>A0AAV7RB15</accession>
<evidence type="ECO:0000256" key="1">
    <source>
        <dbReference type="SAM" id="MobiDB-lite"/>
    </source>
</evidence>
<organism evidence="2 3">
    <name type="scientific">Pleurodeles waltl</name>
    <name type="common">Iberian ribbed newt</name>
    <dbReference type="NCBI Taxonomy" id="8319"/>
    <lineage>
        <taxon>Eukaryota</taxon>
        <taxon>Metazoa</taxon>
        <taxon>Chordata</taxon>
        <taxon>Craniata</taxon>
        <taxon>Vertebrata</taxon>
        <taxon>Euteleostomi</taxon>
        <taxon>Amphibia</taxon>
        <taxon>Batrachia</taxon>
        <taxon>Caudata</taxon>
        <taxon>Salamandroidea</taxon>
        <taxon>Salamandridae</taxon>
        <taxon>Pleurodelinae</taxon>
        <taxon>Pleurodeles</taxon>
    </lineage>
</organism>
<feature type="compositionally biased region" description="Basic and acidic residues" evidence="1">
    <location>
        <begin position="7"/>
        <end position="24"/>
    </location>
</feature>
<feature type="compositionally biased region" description="Polar residues" evidence="1">
    <location>
        <begin position="26"/>
        <end position="41"/>
    </location>
</feature>
<feature type="compositionally biased region" description="Basic and acidic residues" evidence="1">
    <location>
        <begin position="74"/>
        <end position="84"/>
    </location>
</feature>
<sequence>MLRRPALRAEEQRHYSRAGSDPETRTPIQTSSGGVAPSQENPAGGSEAPPDHLRDVATQLGCDNRDPGGPQETLLDRLVHCPRG</sequence>